<evidence type="ECO:0000313" key="3">
    <source>
        <dbReference type="Proteomes" id="UP000032427"/>
    </source>
</evidence>
<dbReference type="HOGENOM" id="CLU_066015_1_0_6"/>
<keyword evidence="1" id="KW-0732">Signal</keyword>
<gene>
    <name evidence="2" type="ORF">AWOD_II_1117</name>
</gene>
<feature type="chain" id="PRO_5001857172" evidence="1">
    <location>
        <begin position="20"/>
        <end position="283"/>
    </location>
</feature>
<proteinExistence type="predicted"/>
<dbReference type="Gene3D" id="3.40.190.10">
    <property type="entry name" value="Periplasmic binding protein-like II"/>
    <property type="match status" value="2"/>
</dbReference>
<dbReference type="GeneID" id="28543371"/>
<reference evidence="3" key="1">
    <citation type="submission" date="2014-09" db="EMBL/GenBank/DDBJ databases">
        <authorList>
            <person name="Hjerde E."/>
        </authorList>
    </citation>
    <scope>NUCLEOTIDE SEQUENCE [LARGE SCALE GENOMIC DNA]</scope>
    <source>
        <strain evidence="3">06/09/139</strain>
    </source>
</reference>
<protein>
    <submittedName>
        <fullName evidence="2">Putative exported protein</fullName>
    </submittedName>
</protein>
<dbReference type="SUPFAM" id="SSF53850">
    <property type="entry name" value="Periplasmic binding protein-like II"/>
    <property type="match status" value="1"/>
</dbReference>
<dbReference type="Proteomes" id="UP000032427">
    <property type="component" value="Chromosome 2"/>
</dbReference>
<dbReference type="OrthoDB" id="547680at2"/>
<sequence>MRNYFFAISLSVFSVCANAKTLNIPGKPSDDKLAITLVKEMVSRSDIYDNVHFYYGDAGDPPITKMTADLDLGHIDIAWSGTTSQFEQEMKAIYFPIYRGLLGMRLPIVERNKSSMFNNVNTWSQFVQYVPCQGKAWPDTTILEANGLTVAKSLKYPNMFPMLEGDRCDYFPRGVFEPFREVKTQSQYNLVVDTNVMLRYKMPYYLFTKKSNSELAEHISQIFTEMYNDGTFQTIFFADHEVREAMTLGGLSDRVIFDLNNPDLTESTKSIPSLYWFDPISGQ</sequence>
<dbReference type="STRING" id="80852.AWOD_II_1117"/>
<dbReference type="PATRIC" id="fig|80852.17.peg.3920"/>
<organism evidence="2 3">
    <name type="scientific">Aliivibrio wodanis</name>
    <dbReference type="NCBI Taxonomy" id="80852"/>
    <lineage>
        <taxon>Bacteria</taxon>
        <taxon>Pseudomonadati</taxon>
        <taxon>Pseudomonadota</taxon>
        <taxon>Gammaproteobacteria</taxon>
        <taxon>Vibrionales</taxon>
        <taxon>Vibrionaceae</taxon>
        <taxon>Aliivibrio</taxon>
    </lineage>
</organism>
<dbReference type="EMBL" id="LN554847">
    <property type="protein sequence ID" value="CED57735.1"/>
    <property type="molecule type" value="Genomic_DNA"/>
</dbReference>
<feature type="signal peptide" evidence="1">
    <location>
        <begin position="1"/>
        <end position="19"/>
    </location>
</feature>
<evidence type="ECO:0000313" key="2">
    <source>
        <dbReference type="EMBL" id="CED57735.1"/>
    </source>
</evidence>
<keyword evidence="3" id="KW-1185">Reference proteome</keyword>
<name>A0A090I7G5_9GAMM</name>
<dbReference type="AlphaFoldDB" id="A0A090I7G5"/>
<accession>A0A090I7G5</accession>
<dbReference type="KEGG" id="awd:AWOD_II_1117"/>
<evidence type="ECO:0000256" key="1">
    <source>
        <dbReference type="SAM" id="SignalP"/>
    </source>
</evidence>